<evidence type="ECO:0000259" key="3">
    <source>
        <dbReference type="PROSITE" id="PS51371"/>
    </source>
</evidence>
<feature type="domain" description="CBS" evidence="3">
    <location>
        <begin position="7"/>
        <end position="63"/>
    </location>
</feature>
<gene>
    <name evidence="4" type="ORF">IP90_00014</name>
</gene>
<protein>
    <submittedName>
        <fullName evidence="4">CBS domain protein</fullName>
    </submittedName>
</protein>
<dbReference type="PROSITE" id="PS51371">
    <property type="entry name" value="CBS"/>
    <property type="match status" value="2"/>
</dbReference>
<dbReference type="SMART" id="SM00116">
    <property type="entry name" value="CBS"/>
    <property type="match status" value="2"/>
</dbReference>
<keyword evidence="1 2" id="KW-0129">CBS domain</keyword>
<keyword evidence="5" id="KW-1185">Reference proteome</keyword>
<evidence type="ECO:0000313" key="4">
    <source>
        <dbReference type="EMBL" id="TWI05758.1"/>
    </source>
</evidence>
<evidence type="ECO:0000256" key="2">
    <source>
        <dbReference type="PROSITE-ProRule" id="PRU00703"/>
    </source>
</evidence>
<dbReference type="RefSeq" id="WP_144897448.1">
    <property type="nucleotide sequence ID" value="NZ_VLKN01000001.1"/>
</dbReference>
<reference evidence="4 5" key="1">
    <citation type="journal article" date="2015" name="Stand. Genomic Sci.">
        <title>Genomic Encyclopedia of Bacterial and Archaeal Type Strains, Phase III: the genomes of soil and plant-associated and newly described type strains.</title>
        <authorList>
            <person name="Whitman W.B."/>
            <person name="Woyke T."/>
            <person name="Klenk H.P."/>
            <person name="Zhou Y."/>
            <person name="Lilburn T.G."/>
            <person name="Beck B.J."/>
            <person name="De Vos P."/>
            <person name="Vandamme P."/>
            <person name="Eisen J.A."/>
            <person name="Garrity G."/>
            <person name="Hugenholtz P."/>
            <person name="Kyrpides N.C."/>
        </authorList>
    </citation>
    <scope>NUCLEOTIDE SEQUENCE [LARGE SCALE GENOMIC DNA]</scope>
    <source>
        <strain evidence="4 5">CGMCC 1.10821</strain>
    </source>
</reference>
<dbReference type="InterPro" id="IPR051257">
    <property type="entry name" value="Diverse_CBS-Domain"/>
</dbReference>
<dbReference type="InterPro" id="IPR000644">
    <property type="entry name" value="CBS_dom"/>
</dbReference>
<dbReference type="Proteomes" id="UP000315167">
    <property type="component" value="Unassembled WGS sequence"/>
</dbReference>
<dbReference type="PANTHER" id="PTHR43080">
    <property type="entry name" value="CBS DOMAIN-CONTAINING PROTEIN CBSX3, MITOCHONDRIAL"/>
    <property type="match status" value="1"/>
</dbReference>
<dbReference type="EMBL" id="VLKN01000001">
    <property type="protein sequence ID" value="TWI05758.1"/>
    <property type="molecule type" value="Genomic_DNA"/>
</dbReference>
<proteinExistence type="predicted"/>
<dbReference type="AlphaFoldDB" id="A0A562LDR0"/>
<dbReference type="OrthoDB" id="9794094at2"/>
<evidence type="ECO:0000256" key="1">
    <source>
        <dbReference type="ARBA" id="ARBA00023122"/>
    </source>
</evidence>
<feature type="domain" description="CBS" evidence="3">
    <location>
        <begin position="72"/>
        <end position="130"/>
    </location>
</feature>
<comment type="caution">
    <text evidence="4">The sequence shown here is derived from an EMBL/GenBank/DDBJ whole genome shotgun (WGS) entry which is preliminary data.</text>
</comment>
<dbReference type="InterPro" id="IPR046342">
    <property type="entry name" value="CBS_dom_sf"/>
</dbReference>
<dbReference type="Pfam" id="PF00571">
    <property type="entry name" value="CBS"/>
    <property type="match status" value="2"/>
</dbReference>
<evidence type="ECO:0000313" key="5">
    <source>
        <dbReference type="Proteomes" id="UP000315167"/>
    </source>
</evidence>
<name>A0A562LDR0_9GAMM</name>
<dbReference type="PANTHER" id="PTHR43080:SF2">
    <property type="entry name" value="CBS DOMAIN-CONTAINING PROTEIN"/>
    <property type="match status" value="1"/>
</dbReference>
<sequence>MDVRTVMTEDPVVATRSTPLKQVARMMLDNDVGEIPIVDDAKVVGVVTDRDIVVRLVAHGQDPTQVRAEDCMTSPAVTLELGADIRDCAELMARQKIRRVPIVDAQGQIRGIVALADLERRTDIRSLKAEVSRHVSQPH</sequence>
<accession>A0A562LDR0</accession>
<organism evidence="4 5">
    <name type="scientific">Luteimonas cucumeris</name>
    <dbReference type="NCBI Taxonomy" id="985012"/>
    <lineage>
        <taxon>Bacteria</taxon>
        <taxon>Pseudomonadati</taxon>
        <taxon>Pseudomonadota</taxon>
        <taxon>Gammaproteobacteria</taxon>
        <taxon>Lysobacterales</taxon>
        <taxon>Lysobacteraceae</taxon>
        <taxon>Luteimonas</taxon>
    </lineage>
</organism>
<dbReference type="Gene3D" id="3.10.580.10">
    <property type="entry name" value="CBS-domain"/>
    <property type="match status" value="1"/>
</dbReference>
<dbReference type="SUPFAM" id="SSF54631">
    <property type="entry name" value="CBS-domain pair"/>
    <property type="match status" value="1"/>
</dbReference>